<dbReference type="InterPro" id="IPR023213">
    <property type="entry name" value="CAT-like_dom_sf"/>
</dbReference>
<dbReference type="Pfam" id="PF00198">
    <property type="entry name" value="2-oxoacid_dh"/>
    <property type="match status" value="1"/>
</dbReference>
<dbReference type="Proteomes" id="UP000446768">
    <property type="component" value="Unassembled WGS sequence"/>
</dbReference>
<evidence type="ECO:0000313" key="5">
    <source>
        <dbReference type="EMBL" id="MRV71176.1"/>
    </source>
</evidence>
<dbReference type="GO" id="GO:0016407">
    <property type="term" value="F:acetyltransferase activity"/>
    <property type="evidence" value="ECO:0007669"/>
    <property type="project" value="TreeGrafter"/>
</dbReference>
<evidence type="ECO:0000256" key="1">
    <source>
        <dbReference type="ARBA" id="ARBA00001938"/>
    </source>
</evidence>
<sequence length="233" mass="24611">MMIALPSSLPEPDLVPLRGMRGSIARNMAAGWQAPRVALAMQADMSACNRLRAQLQRRAEGLRISVTPVVLRALAMSLKRFPSINALMREGAFERMPGVHIGLAVALDDGLAVPVIRDADRKSIVMLAAEAAELAAGARAGTLPIKAYQGGTFTVSSLGAAGVDWFTPILNPPQVGILGLGRVQDQAVVRGGEIAIAPMTTLSFVFDHRAVDGHPAAQFLGDLKARLESCEGL</sequence>
<comment type="caution">
    <text evidence="5">The sequence shown here is derived from an EMBL/GenBank/DDBJ whole genome shotgun (WGS) entry which is preliminary data.</text>
</comment>
<dbReference type="InterPro" id="IPR050743">
    <property type="entry name" value="2-oxoacid_DH_E2_comp"/>
</dbReference>
<evidence type="ECO:0000259" key="4">
    <source>
        <dbReference type="Pfam" id="PF00198"/>
    </source>
</evidence>
<comment type="cofactor">
    <cofactor evidence="1">
        <name>(R)-lipoate</name>
        <dbReference type="ChEBI" id="CHEBI:83088"/>
    </cofactor>
</comment>
<keyword evidence="3" id="KW-0012">Acyltransferase</keyword>
<dbReference type="EMBL" id="WKJJ01000003">
    <property type="protein sequence ID" value="MRV71176.1"/>
    <property type="molecule type" value="Genomic_DNA"/>
</dbReference>
<name>A0A7X2LRG3_9BURK</name>
<keyword evidence="6" id="KW-1185">Reference proteome</keyword>
<gene>
    <name evidence="5" type="ORF">GJ700_05515</name>
</gene>
<dbReference type="RefSeq" id="WP_154371668.1">
    <property type="nucleotide sequence ID" value="NZ_WKJJ01000003.1"/>
</dbReference>
<dbReference type="AlphaFoldDB" id="A0A7X2LRG3"/>
<dbReference type="InterPro" id="IPR001078">
    <property type="entry name" value="2-oxoacid_DH_actylTfrase"/>
</dbReference>
<protein>
    <submittedName>
        <fullName evidence="5">2-oxo acid dehydrogenase subunit E2</fullName>
    </submittedName>
</protein>
<keyword evidence="2" id="KW-0808">Transferase</keyword>
<dbReference type="SUPFAM" id="SSF52777">
    <property type="entry name" value="CoA-dependent acyltransferases"/>
    <property type="match status" value="1"/>
</dbReference>
<evidence type="ECO:0000313" key="6">
    <source>
        <dbReference type="Proteomes" id="UP000446768"/>
    </source>
</evidence>
<dbReference type="Gene3D" id="3.30.559.10">
    <property type="entry name" value="Chloramphenicol acetyltransferase-like domain"/>
    <property type="match status" value="1"/>
</dbReference>
<reference evidence="5 6" key="1">
    <citation type="submission" date="2019-11" db="EMBL/GenBank/DDBJ databases">
        <title>Novel species isolated from a subtropical stream in China.</title>
        <authorList>
            <person name="Lu H."/>
        </authorList>
    </citation>
    <scope>NUCLEOTIDE SEQUENCE [LARGE SCALE GENOMIC DNA]</scope>
    <source>
        <strain evidence="5 6">FT92W</strain>
    </source>
</reference>
<dbReference type="GO" id="GO:0031405">
    <property type="term" value="F:lipoic acid binding"/>
    <property type="evidence" value="ECO:0007669"/>
    <property type="project" value="TreeGrafter"/>
</dbReference>
<dbReference type="PANTHER" id="PTHR43178">
    <property type="entry name" value="DIHYDROLIPOAMIDE ACETYLTRANSFERASE COMPONENT OF PYRUVATE DEHYDROGENASE COMPLEX"/>
    <property type="match status" value="1"/>
</dbReference>
<organism evidence="5 6">
    <name type="scientific">Pseudoduganella rivuli</name>
    <dbReference type="NCBI Taxonomy" id="2666085"/>
    <lineage>
        <taxon>Bacteria</taxon>
        <taxon>Pseudomonadati</taxon>
        <taxon>Pseudomonadota</taxon>
        <taxon>Betaproteobacteria</taxon>
        <taxon>Burkholderiales</taxon>
        <taxon>Oxalobacteraceae</taxon>
        <taxon>Telluria group</taxon>
        <taxon>Pseudoduganella</taxon>
    </lineage>
</organism>
<dbReference type="GO" id="GO:0005737">
    <property type="term" value="C:cytoplasm"/>
    <property type="evidence" value="ECO:0007669"/>
    <property type="project" value="TreeGrafter"/>
</dbReference>
<proteinExistence type="predicted"/>
<dbReference type="PANTHER" id="PTHR43178:SF5">
    <property type="entry name" value="LIPOAMIDE ACYLTRANSFERASE COMPONENT OF BRANCHED-CHAIN ALPHA-KETO ACID DEHYDROGENASE COMPLEX, MITOCHONDRIAL"/>
    <property type="match status" value="1"/>
</dbReference>
<feature type="domain" description="2-oxoacid dehydrogenase acyltransferase catalytic" evidence="4">
    <location>
        <begin position="14"/>
        <end position="231"/>
    </location>
</feature>
<accession>A0A7X2LRG3</accession>
<evidence type="ECO:0000256" key="2">
    <source>
        <dbReference type="ARBA" id="ARBA00022679"/>
    </source>
</evidence>
<evidence type="ECO:0000256" key="3">
    <source>
        <dbReference type="ARBA" id="ARBA00023315"/>
    </source>
</evidence>